<dbReference type="EMBL" id="CP036432">
    <property type="protein sequence ID" value="QDV84984.1"/>
    <property type="molecule type" value="Genomic_DNA"/>
</dbReference>
<accession>A0ABX5XYV5</accession>
<organism evidence="1 2">
    <name type="scientific">Stieleria magnilauensis</name>
    <dbReference type="NCBI Taxonomy" id="2527963"/>
    <lineage>
        <taxon>Bacteria</taxon>
        <taxon>Pseudomonadati</taxon>
        <taxon>Planctomycetota</taxon>
        <taxon>Planctomycetia</taxon>
        <taxon>Pirellulales</taxon>
        <taxon>Pirellulaceae</taxon>
        <taxon>Stieleria</taxon>
    </lineage>
</organism>
<evidence type="ECO:0000313" key="1">
    <source>
        <dbReference type="EMBL" id="QDV84984.1"/>
    </source>
</evidence>
<reference evidence="1 2" key="1">
    <citation type="submission" date="2019-02" db="EMBL/GenBank/DDBJ databases">
        <title>Deep-cultivation of Planctomycetes and their phenomic and genomic characterization uncovers novel biology.</title>
        <authorList>
            <person name="Wiegand S."/>
            <person name="Jogler M."/>
            <person name="Boedeker C."/>
            <person name="Pinto D."/>
            <person name="Vollmers J."/>
            <person name="Rivas-Marin E."/>
            <person name="Kohn T."/>
            <person name="Peeters S.H."/>
            <person name="Heuer A."/>
            <person name="Rast P."/>
            <person name="Oberbeckmann S."/>
            <person name="Bunk B."/>
            <person name="Jeske O."/>
            <person name="Meyerdierks A."/>
            <person name="Storesund J.E."/>
            <person name="Kallscheuer N."/>
            <person name="Luecker S."/>
            <person name="Lage O.M."/>
            <person name="Pohl T."/>
            <person name="Merkel B.J."/>
            <person name="Hornburger P."/>
            <person name="Mueller R.-W."/>
            <person name="Bruemmer F."/>
            <person name="Labrenz M."/>
            <person name="Spormann A.M."/>
            <person name="Op den Camp H."/>
            <person name="Overmann J."/>
            <person name="Amann R."/>
            <person name="Jetten M.S.M."/>
            <person name="Mascher T."/>
            <person name="Medema M.H."/>
            <person name="Devos D.P."/>
            <person name="Kaster A.-K."/>
            <person name="Ovreas L."/>
            <person name="Rohde M."/>
            <person name="Galperin M.Y."/>
            <person name="Jogler C."/>
        </authorList>
    </citation>
    <scope>NUCLEOTIDE SEQUENCE [LARGE SCALE GENOMIC DNA]</scope>
    <source>
        <strain evidence="1 2">TBK1r</strain>
    </source>
</reference>
<keyword evidence="2" id="KW-1185">Reference proteome</keyword>
<protein>
    <submittedName>
        <fullName evidence="1">Uncharacterized protein</fullName>
    </submittedName>
</protein>
<sequence>MTDHLFLLELQQLRRDVVAAMRATFSGGKRGTAEFSIRNRSHRMESLEDCRKFLQWINEEIGRLESVSNRVPTRHRARLTK</sequence>
<gene>
    <name evidence="1" type="ORF">TBK1r_39360</name>
</gene>
<proteinExistence type="predicted"/>
<evidence type="ECO:0000313" key="2">
    <source>
        <dbReference type="Proteomes" id="UP000318081"/>
    </source>
</evidence>
<dbReference type="RefSeq" id="WP_145213998.1">
    <property type="nucleotide sequence ID" value="NZ_CP036432.1"/>
</dbReference>
<dbReference type="Proteomes" id="UP000318081">
    <property type="component" value="Chromosome"/>
</dbReference>
<name>A0ABX5XYV5_9BACT</name>